<dbReference type="AlphaFoldDB" id="A0A845UDH4"/>
<dbReference type="EMBL" id="WNJL01000060">
    <property type="protein sequence ID" value="NDU44011.1"/>
    <property type="molecule type" value="Genomic_DNA"/>
</dbReference>
<gene>
    <name evidence="1" type="ORF">GL267_15690</name>
</gene>
<reference evidence="1" key="1">
    <citation type="submission" date="2019-11" db="EMBL/GenBank/DDBJ databases">
        <title>Acidithiobacillus ferrianus sp. nov.: a facultatively anaerobic and extremely acidophilic chemolithoautotroph.</title>
        <authorList>
            <person name="Norris P.R."/>
            <person name="Falagan C."/>
            <person name="Moya-Beltran A."/>
            <person name="Castro M."/>
            <person name="Quatrini R."/>
            <person name="Johnson D.B."/>
        </authorList>
    </citation>
    <scope>NUCLEOTIDE SEQUENCE [LARGE SCALE GENOMIC DNA]</scope>
    <source>
        <strain evidence="1">MG</strain>
    </source>
</reference>
<accession>A0A845UDH4</accession>
<name>A0A845UDH4_9PROT</name>
<proteinExistence type="predicted"/>
<sequence>MARPYEGALVHDELPLSVEEASLLVPAAALELGAADSIGAAVPESVLPLLAGAADSVVVVALLSEAAVLSSFLAHAEARAMAPATRMIRATGLILEISNMFSILLQ</sequence>
<comment type="caution">
    <text evidence="1">The sequence shown here is derived from an EMBL/GenBank/DDBJ whole genome shotgun (WGS) entry which is preliminary data.</text>
</comment>
<dbReference type="RefSeq" id="WP_163099669.1">
    <property type="nucleotide sequence ID" value="NZ_CP127523.1"/>
</dbReference>
<protein>
    <submittedName>
        <fullName evidence="1">Uncharacterized protein</fullName>
    </submittedName>
</protein>
<evidence type="ECO:0000313" key="1">
    <source>
        <dbReference type="EMBL" id="NDU44011.1"/>
    </source>
</evidence>
<organism evidence="1">
    <name type="scientific">Acidithiobacillus ferrianus</name>
    <dbReference type="NCBI Taxonomy" id="2678518"/>
    <lineage>
        <taxon>Bacteria</taxon>
        <taxon>Pseudomonadati</taxon>
        <taxon>Pseudomonadota</taxon>
        <taxon>Acidithiobacillia</taxon>
        <taxon>Acidithiobacillales</taxon>
        <taxon>Acidithiobacillaceae</taxon>
        <taxon>Acidithiobacillus</taxon>
    </lineage>
</organism>